<dbReference type="CDD" id="cd14014">
    <property type="entry name" value="STKc_PknB_like"/>
    <property type="match status" value="1"/>
</dbReference>
<name>A0A1U7H8H2_9CYAN</name>
<evidence type="ECO:0000259" key="7">
    <source>
        <dbReference type="PROSITE" id="PS50011"/>
    </source>
</evidence>
<evidence type="ECO:0000256" key="6">
    <source>
        <dbReference type="SAM" id="Coils"/>
    </source>
</evidence>
<feature type="domain" description="Protein kinase" evidence="7">
    <location>
        <begin position="7"/>
        <end position="270"/>
    </location>
</feature>
<keyword evidence="4" id="KW-0418">Kinase</keyword>
<dbReference type="SUPFAM" id="SSF55874">
    <property type="entry name" value="ATPase domain of HSP90 chaperone/DNA topoisomerase II/histidine kinase"/>
    <property type="match status" value="1"/>
</dbReference>
<dbReference type="SUPFAM" id="SSF47384">
    <property type="entry name" value="Homodimeric domain of signal transducing histidine kinase"/>
    <property type="match status" value="1"/>
</dbReference>
<keyword evidence="4" id="KW-0808">Transferase</keyword>
<organism evidence="9 10">
    <name type="scientific">Hydrococcus rivularis NIES-593</name>
    <dbReference type="NCBI Taxonomy" id="1921803"/>
    <lineage>
        <taxon>Bacteria</taxon>
        <taxon>Bacillati</taxon>
        <taxon>Cyanobacteriota</taxon>
        <taxon>Cyanophyceae</taxon>
        <taxon>Pleurocapsales</taxon>
        <taxon>Hydrococcaceae</taxon>
        <taxon>Hydrococcus</taxon>
    </lineage>
</organism>
<gene>
    <name evidence="9" type="ORF">NIES593_21070</name>
</gene>
<dbReference type="Pfam" id="PF01590">
    <property type="entry name" value="GAF"/>
    <property type="match status" value="1"/>
</dbReference>
<protein>
    <recommendedName>
        <fullName evidence="2">histidine kinase</fullName>
        <ecNumber evidence="2">2.7.13.3</ecNumber>
    </recommendedName>
</protein>
<dbReference type="Proteomes" id="UP000186868">
    <property type="component" value="Unassembled WGS sequence"/>
</dbReference>
<dbReference type="EC" id="2.7.13.3" evidence="2"/>
<dbReference type="InterPro" id="IPR011009">
    <property type="entry name" value="Kinase-like_dom_sf"/>
</dbReference>
<dbReference type="InterPro" id="IPR027417">
    <property type="entry name" value="P-loop_NTPase"/>
</dbReference>
<evidence type="ECO:0000313" key="10">
    <source>
        <dbReference type="Proteomes" id="UP000186868"/>
    </source>
</evidence>
<evidence type="ECO:0000256" key="2">
    <source>
        <dbReference type="ARBA" id="ARBA00012438"/>
    </source>
</evidence>
<evidence type="ECO:0000256" key="3">
    <source>
        <dbReference type="ARBA" id="ARBA00022553"/>
    </source>
</evidence>
<evidence type="ECO:0000313" key="9">
    <source>
        <dbReference type="EMBL" id="OKH19312.1"/>
    </source>
</evidence>
<dbReference type="SMART" id="SM00065">
    <property type="entry name" value="GAF"/>
    <property type="match status" value="1"/>
</dbReference>
<evidence type="ECO:0000259" key="8">
    <source>
        <dbReference type="PROSITE" id="PS50109"/>
    </source>
</evidence>
<dbReference type="SMART" id="SM00388">
    <property type="entry name" value="HisKA"/>
    <property type="match status" value="1"/>
</dbReference>
<comment type="catalytic activity">
    <reaction evidence="1">
        <text>ATP + protein L-histidine = ADP + protein N-phospho-L-histidine.</text>
        <dbReference type="EC" id="2.7.13.3"/>
    </reaction>
</comment>
<keyword evidence="6" id="KW-0175">Coiled coil</keyword>
<sequence>MNKLINYTITEVIDRDGHTVICRGYRNKDGKNFIIKTFQTESFQPTDIFQLQQEYQITKELNISGILKPYELEIFQNNMVLVYEDFAGLPLKTYCFTNKVAIADFLKISIKIVEIIQAIHERDVIHKNLNPQTIWIDPVNQTVKITNFSLASTLSDENQIFTNPRVLKGNVAYISPEQSGRINRSIDYRTDFYSLGITFYEILAGCLPFSTTDPMQLVHCHIAKKFVSLHQLNQEIPQIISEIIDKLLCKTAEDRYQSHYGLKNDLEKCLIQWQKKGKIQKFILACQDVSKKLKISQKLYGREQEIATLLNTFDSVSQGKNKLILISGFAGIGKTTLVNEIHKPIIQRGGYFVSGKFSQLKRDIPYYFLIEAFRELILQIISESEERIQTWKEKLLKALGSNGQIIIDVIPEVELIIGKQPTVPQLSAQESQNRFNSVLQKFIGVFSQKEHPLVLFFDDLQWSDLASLNLIHLLITQSEIKYLLIVGTYRNNEISDSHPLMITLKKLEALEIKVDTLMLQPLNTYNIKQLIADTFTCRDNLVYPLTKPILDKTHGNPFFINQLLNFLYKKQLIKFNFKKKCWQWDLEKIKSLQIADNVAEFMVDKIKKLSTATQKTLEIAACLGNQFNLNTLAFVTGDNLRETENKLWEALDQGLISTSENYYKIPNKLDSILPEPDIKENSKFTYHFIHDRVQQAAYSLIPEEKKQNIHFKIGNLLLDNTSQDKLEERIFEIVNHLNASSQLIKTKIAKARLVRLNMIAAKKAKRSSAYEAASNYFEIALGFLLGDSWKTDYQLSFSLNLELAECEYLTGRFDKAERRFNLILENAKTKVDKAQVYILKIVLYTNIGKTKEAFELGIQSLSLFKINLTKTDLKKAIQREFSRIQFQLAGKTLDDIYNLPEMVNKNSRAIMNILMSLAAPAYFINLDLGILLMLKMMNRSLRYGNTEVSAFAYSAYGLIIGSGFGNYQSGYEFGQLAFQVNKKFQNLALDSKIYFMFGAFINHWKKHTKEDWFFLRKAFECGNETGDPNFATYALNDLASKIYLKGDPLALITQELKIFIDYVDKNKNVHGIYFQRLLQQTILCWQGLTDSTLSFNNNSFNEENYLKEIQELDLGMHLNFYYILKLQLFYLFDDCKQALIIAKESEKLLAFSFGLLRLVEHYFYYSLTLLALCSEATEEINKQYYWSTILENQKKFEVWSDNCPENFLHKYLLISAEIARISNQDLEAMELYDRAIASARESEYYLNENLSNELAAKFYLSKGKDKIARVYLRDAYYGYLRWGGMTKVRHLKQNYPQFFSNTIVQKNIENDKMLHPNADELPSASVNKVSPFFSFDLSTILKAYQAISSEIALGKLLESLMKIVIENAGAQKGFLILEKEGKWLIEAESSVESEKVTTLRSIPIDFINPATQTTLLSVAIVNYVIRTHQNVVFGNATCEKQFIADSYIVKTQPKSIFCIPLIYQGKLCGILYLENNLTTDAFPPDRVEVLQMLSSQAAISIENSRLYERLEEYSRTLEIKVEERTRELQRKNEELAKTLQTLKKTQAQIIAQEKLASLGTLTAGIAHEIKNPLNFVNNFAELSIELAQELLEEIELQKNNLDSDSLTYIQEILHDLSQNAQKINEHGKRADKIVHGMLMHSRGESASQQLTDINALLAEAVNLAYHGMRAKDSSFYVAIETYYDDSLEPIYVIPQDISRVFLNIINNACYAVHRKKTESYNPLNSEEQEFLPLLVVSTQNLGDSVEIRIRDNGNGIPSEIADKIFTPFFTTKPTGEGTGLGLSISHDIIVQAHQGDIRIETEASRYTEFIVTLPKTVVPDRGRPI</sequence>
<dbReference type="GO" id="GO:0005524">
    <property type="term" value="F:ATP binding"/>
    <property type="evidence" value="ECO:0007669"/>
    <property type="project" value="InterPro"/>
</dbReference>
<dbReference type="RefSeq" id="WP_073601463.1">
    <property type="nucleotide sequence ID" value="NZ_MRCB01000041.1"/>
</dbReference>
<dbReference type="InterPro" id="IPR003661">
    <property type="entry name" value="HisK_dim/P_dom"/>
</dbReference>
<dbReference type="STRING" id="1921803.NIES593_21070"/>
<dbReference type="Gene3D" id="3.40.50.300">
    <property type="entry name" value="P-loop containing nucleotide triphosphate hydrolases"/>
    <property type="match status" value="1"/>
</dbReference>
<dbReference type="Pfam" id="PF13191">
    <property type="entry name" value="AAA_16"/>
    <property type="match status" value="1"/>
</dbReference>
<dbReference type="Gene3D" id="1.10.287.130">
    <property type="match status" value="1"/>
</dbReference>
<dbReference type="Pfam" id="PF25503">
    <property type="entry name" value="TPR_CHK1"/>
    <property type="match status" value="1"/>
</dbReference>
<dbReference type="PANTHER" id="PTHR43642:SF1">
    <property type="entry name" value="HYBRID SIGNAL TRANSDUCTION HISTIDINE KINASE G"/>
    <property type="match status" value="1"/>
</dbReference>
<dbReference type="InterPro" id="IPR036890">
    <property type="entry name" value="HATPase_C_sf"/>
</dbReference>
<dbReference type="InterPro" id="IPR053159">
    <property type="entry name" value="Hybrid_Histidine_Kinase"/>
</dbReference>
<evidence type="ECO:0000256" key="1">
    <source>
        <dbReference type="ARBA" id="ARBA00000085"/>
    </source>
</evidence>
<dbReference type="SUPFAM" id="SSF55781">
    <property type="entry name" value="GAF domain-like"/>
    <property type="match status" value="1"/>
</dbReference>
<dbReference type="GO" id="GO:0000155">
    <property type="term" value="F:phosphorelay sensor kinase activity"/>
    <property type="evidence" value="ECO:0007669"/>
    <property type="project" value="InterPro"/>
</dbReference>
<feature type="coiled-coil region" evidence="6">
    <location>
        <begin position="1514"/>
        <end position="1548"/>
    </location>
</feature>
<proteinExistence type="predicted"/>
<dbReference type="Gene3D" id="1.25.40.10">
    <property type="entry name" value="Tetratricopeptide repeat domain"/>
    <property type="match status" value="1"/>
</dbReference>
<evidence type="ECO:0000256" key="4">
    <source>
        <dbReference type="ARBA" id="ARBA00022777"/>
    </source>
</evidence>
<dbReference type="InterPro" id="IPR003594">
    <property type="entry name" value="HATPase_dom"/>
</dbReference>
<dbReference type="InterPro" id="IPR041664">
    <property type="entry name" value="AAA_16"/>
</dbReference>
<dbReference type="SMART" id="SM00387">
    <property type="entry name" value="HATPase_c"/>
    <property type="match status" value="1"/>
</dbReference>
<dbReference type="Pfam" id="PF00069">
    <property type="entry name" value="Pkinase"/>
    <property type="match status" value="1"/>
</dbReference>
<feature type="domain" description="Histidine kinase" evidence="8">
    <location>
        <begin position="1564"/>
        <end position="1817"/>
    </location>
</feature>
<keyword evidence="5" id="KW-0902">Two-component regulatory system</keyword>
<dbReference type="InterPro" id="IPR005467">
    <property type="entry name" value="His_kinase_dom"/>
</dbReference>
<accession>A0A1U7H8H2</accession>
<dbReference type="InterPro" id="IPR004358">
    <property type="entry name" value="Sig_transdc_His_kin-like_C"/>
</dbReference>
<feature type="coiled-coil region" evidence="6">
    <location>
        <begin position="1577"/>
        <end position="1604"/>
    </location>
</feature>
<dbReference type="PRINTS" id="PR00344">
    <property type="entry name" value="BCTRLSENSOR"/>
</dbReference>
<dbReference type="OrthoDB" id="517727at2"/>
<comment type="caution">
    <text evidence="9">The sequence shown here is derived from an EMBL/GenBank/DDBJ whole genome shotgun (WGS) entry which is preliminary data.</text>
</comment>
<keyword evidence="10" id="KW-1185">Reference proteome</keyword>
<dbReference type="SUPFAM" id="SSF52540">
    <property type="entry name" value="P-loop containing nucleoside triphosphate hydrolases"/>
    <property type="match status" value="1"/>
</dbReference>
<dbReference type="InterPro" id="IPR003018">
    <property type="entry name" value="GAF"/>
</dbReference>
<dbReference type="Gene3D" id="3.30.565.10">
    <property type="entry name" value="Histidine kinase-like ATPase, C-terminal domain"/>
    <property type="match status" value="1"/>
</dbReference>
<dbReference type="InterPro" id="IPR029016">
    <property type="entry name" value="GAF-like_dom_sf"/>
</dbReference>
<dbReference type="EMBL" id="MRCB01000041">
    <property type="protein sequence ID" value="OKH19312.1"/>
    <property type="molecule type" value="Genomic_DNA"/>
</dbReference>
<reference evidence="9 10" key="1">
    <citation type="submission" date="2016-11" db="EMBL/GenBank/DDBJ databases">
        <title>Draft Genome Sequences of Nine Cyanobacterial Strains from Diverse Habitats.</title>
        <authorList>
            <person name="Zhu T."/>
            <person name="Hou S."/>
            <person name="Lu X."/>
            <person name="Hess W.R."/>
        </authorList>
    </citation>
    <scope>NUCLEOTIDE SEQUENCE [LARGE SCALE GENOMIC DNA]</scope>
    <source>
        <strain evidence="9 10">NIES-593</strain>
    </source>
</reference>
<dbReference type="Gene3D" id="1.10.510.10">
    <property type="entry name" value="Transferase(Phosphotransferase) domain 1"/>
    <property type="match status" value="1"/>
</dbReference>
<dbReference type="CDD" id="cd00082">
    <property type="entry name" value="HisKA"/>
    <property type="match status" value="1"/>
</dbReference>
<dbReference type="PROSITE" id="PS50109">
    <property type="entry name" value="HIS_KIN"/>
    <property type="match status" value="1"/>
</dbReference>
<dbReference type="SUPFAM" id="SSF56112">
    <property type="entry name" value="Protein kinase-like (PK-like)"/>
    <property type="match status" value="1"/>
</dbReference>
<dbReference type="InterPro" id="IPR036097">
    <property type="entry name" value="HisK_dim/P_sf"/>
</dbReference>
<dbReference type="Pfam" id="PF02518">
    <property type="entry name" value="HATPase_c"/>
    <property type="match status" value="1"/>
</dbReference>
<dbReference type="PROSITE" id="PS50011">
    <property type="entry name" value="PROTEIN_KINASE_DOM"/>
    <property type="match status" value="1"/>
</dbReference>
<dbReference type="Gene3D" id="3.30.450.40">
    <property type="match status" value="1"/>
</dbReference>
<evidence type="ECO:0000256" key="5">
    <source>
        <dbReference type="ARBA" id="ARBA00023012"/>
    </source>
</evidence>
<dbReference type="InterPro" id="IPR011990">
    <property type="entry name" value="TPR-like_helical_dom_sf"/>
</dbReference>
<dbReference type="PANTHER" id="PTHR43642">
    <property type="entry name" value="HYBRID SIGNAL TRANSDUCTION HISTIDINE KINASE G"/>
    <property type="match status" value="1"/>
</dbReference>
<keyword evidence="3" id="KW-0597">Phosphoprotein</keyword>
<dbReference type="InterPro" id="IPR000719">
    <property type="entry name" value="Prot_kinase_dom"/>
</dbReference>